<evidence type="ECO:0000256" key="1">
    <source>
        <dbReference type="SAM" id="MobiDB-lite"/>
    </source>
</evidence>
<organism evidence="2 3">
    <name type="scientific">Trifolium medium</name>
    <dbReference type="NCBI Taxonomy" id="97028"/>
    <lineage>
        <taxon>Eukaryota</taxon>
        <taxon>Viridiplantae</taxon>
        <taxon>Streptophyta</taxon>
        <taxon>Embryophyta</taxon>
        <taxon>Tracheophyta</taxon>
        <taxon>Spermatophyta</taxon>
        <taxon>Magnoliopsida</taxon>
        <taxon>eudicotyledons</taxon>
        <taxon>Gunneridae</taxon>
        <taxon>Pentapetalae</taxon>
        <taxon>rosids</taxon>
        <taxon>fabids</taxon>
        <taxon>Fabales</taxon>
        <taxon>Fabaceae</taxon>
        <taxon>Papilionoideae</taxon>
        <taxon>50 kb inversion clade</taxon>
        <taxon>NPAAA clade</taxon>
        <taxon>Hologalegina</taxon>
        <taxon>IRL clade</taxon>
        <taxon>Trifolieae</taxon>
        <taxon>Trifolium</taxon>
    </lineage>
</organism>
<comment type="caution">
    <text evidence="2">The sequence shown here is derived from an EMBL/GenBank/DDBJ whole genome shotgun (WGS) entry which is preliminary data.</text>
</comment>
<name>A0A392RS78_9FABA</name>
<protein>
    <submittedName>
        <fullName evidence="2">Uncharacterized protein</fullName>
    </submittedName>
</protein>
<dbReference type="EMBL" id="LXQA010257927">
    <property type="protein sequence ID" value="MCI38640.1"/>
    <property type="molecule type" value="Genomic_DNA"/>
</dbReference>
<feature type="non-terminal residue" evidence="2">
    <location>
        <position position="21"/>
    </location>
</feature>
<evidence type="ECO:0000313" key="3">
    <source>
        <dbReference type="Proteomes" id="UP000265520"/>
    </source>
</evidence>
<proteinExistence type="predicted"/>
<accession>A0A392RS78</accession>
<sequence length="21" mass="2384">MQRESVNGEDEDSENVAAFEK</sequence>
<dbReference type="AlphaFoldDB" id="A0A392RS78"/>
<dbReference type="Proteomes" id="UP000265520">
    <property type="component" value="Unassembled WGS sequence"/>
</dbReference>
<reference evidence="2 3" key="1">
    <citation type="journal article" date="2018" name="Front. Plant Sci.">
        <title>Red Clover (Trifolium pratense) and Zigzag Clover (T. medium) - A Picture of Genomic Similarities and Differences.</title>
        <authorList>
            <person name="Dluhosova J."/>
            <person name="Istvanek J."/>
            <person name="Nedelnik J."/>
            <person name="Repkova J."/>
        </authorList>
    </citation>
    <scope>NUCLEOTIDE SEQUENCE [LARGE SCALE GENOMIC DNA]</scope>
    <source>
        <strain evidence="3">cv. 10/8</strain>
        <tissue evidence="2">Leaf</tissue>
    </source>
</reference>
<evidence type="ECO:0000313" key="2">
    <source>
        <dbReference type="EMBL" id="MCI38640.1"/>
    </source>
</evidence>
<keyword evidence="3" id="KW-1185">Reference proteome</keyword>
<feature type="region of interest" description="Disordered" evidence="1">
    <location>
        <begin position="1"/>
        <end position="21"/>
    </location>
</feature>